<dbReference type="EMBL" id="CASHSV030000024">
    <property type="protein sequence ID" value="CAJ2640074.1"/>
    <property type="molecule type" value="Genomic_DNA"/>
</dbReference>
<sequence>MRQLLPQKAKISTNSKEMIQKCISKFKDIITSKANERCLREYRKILKAEDILWAMKSLGFDNYETAFTHYLKNYRDSGLGLGPRPMEPPVEIPKPILPSQHVEAHVGLNTPINPSPIVEISDAVEMDEVWANLGDLDVGSLDNVALTSFDDSTFFNFDEFDNADSTSFDVSTFFNFDGFDERFDN</sequence>
<dbReference type="Proteomes" id="UP001177021">
    <property type="component" value="Unassembled WGS sequence"/>
</dbReference>
<keyword evidence="2" id="KW-1185">Reference proteome</keyword>
<evidence type="ECO:0000313" key="1">
    <source>
        <dbReference type="EMBL" id="CAJ2640074.1"/>
    </source>
</evidence>
<evidence type="ECO:0000313" key="2">
    <source>
        <dbReference type="Proteomes" id="UP001177021"/>
    </source>
</evidence>
<organism evidence="1 2">
    <name type="scientific">Trifolium pratense</name>
    <name type="common">Red clover</name>
    <dbReference type="NCBI Taxonomy" id="57577"/>
    <lineage>
        <taxon>Eukaryota</taxon>
        <taxon>Viridiplantae</taxon>
        <taxon>Streptophyta</taxon>
        <taxon>Embryophyta</taxon>
        <taxon>Tracheophyta</taxon>
        <taxon>Spermatophyta</taxon>
        <taxon>Magnoliopsida</taxon>
        <taxon>eudicotyledons</taxon>
        <taxon>Gunneridae</taxon>
        <taxon>Pentapetalae</taxon>
        <taxon>rosids</taxon>
        <taxon>fabids</taxon>
        <taxon>Fabales</taxon>
        <taxon>Fabaceae</taxon>
        <taxon>Papilionoideae</taxon>
        <taxon>50 kb inversion clade</taxon>
        <taxon>NPAAA clade</taxon>
        <taxon>Hologalegina</taxon>
        <taxon>IRL clade</taxon>
        <taxon>Trifolieae</taxon>
        <taxon>Trifolium</taxon>
    </lineage>
</organism>
<gene>
    <name evidence="1" type="ORF">MILVUS5_LOCUS9991</name>
</gene>
<proteinExistence type="predicted"/>
<accession>A0ACB0J812</accession>
<name>A0ACB0J812_TRIPR</name>
<reference evidence="1" key="1">
    <citation type="submission" date="2023-10" db="EMBL/GenBank/DDBJ databases">
        <authorList>
            <person name="Rodriguez Cubillos JULIANA M."/>
            <person name="De Vega J."/>
        </authorList>
    </citation>
    <scope>NUCLEOTIDE SEQUENCE</scope>
</reference>
<comment type="caution">
    <text evidence="1">The sequence shown here is derived from an EMBL/GenBank/DDBJ whole genome shotgun (WGS) entry which is preliminary data.</text>
</comment>
<protein>
    <submittedName>
        <fullName evidence="1">Uncharacterized protein</fullName>
    </submittedName>
</protein>